<protein>
    <submittedName>
        <fullName evidence="2">Uncharacterized protein</fullName>
    </submittedName>
</protein>
<feature type="compositionally biased region" description="Polar residues" evidence="1">
    <location>
        <begin position="213"/>
        <end position="222"/>
    </location>
</feature>
<dbReference type="OrthoDB" id="439808at2759"/>
<sequence>MDGKLIGKKRIFVSFAERKDDRSQRLRQIFYPPNEHDSPVEGSTKSPHHTSSSASSSSNATPTDSVRSIQQTETAETSPLYAPDTDELGVAGLHNTDKKKENTKSTNVSPTSSYSSTGGPVMPRETDSPTKTRSPKSYPIPLESRKDGNTVHAMDTSLVKATTINTEPATSLYSGKRYHNRSSNYGSRRGRNWHSSTRGGRSAGNERGGSIRLATSENSPTDTVKGVDESAAAFTAIEVEIKETANGEVFL</sequence>
<dbReference type="EMBL" id="KV454290">
    <property type="protein sequence ID" value="ODQ75587.1"/>
    <property type="molecule type" value="Genomic_DNA"/>
</dbReference>
<feature type="compositionally biased region" description="Polar residues" evidence="1">
    <location>
        <begin position="66"/>
        <end position="77"/>
    </location>
</feature>
<feature type="region of interest" description="Disordered" evidence="1">
    <location>
        <begin position="17"/>
        <end position="151"/>
    </location>
</feature>
<evidence type="ECO:0000256" key="1">
    <source>
        <dbReference type="SAM" id="MobiDB-lite"/>
    </source>
</evidence>
<keyword evidence="3" id="KW-1185">Reference proteome</keyword>
<dbReference type="AlphaFoldDB" id="A0A1E3QF03"/>
<feature type="compositionally biased region" description="Low complexity" evidence="1">
    <location>
        <begin position="105"/>
        <end position="117"/>
    </location>
</feature>
<gene>
    <name evidence="2" type="ORF">LIPSTDRAFT_68200</name>
</gene>
<dbReference type="Proteomes" id="UP000094385">
    <property type="component" value="Unassembled WGS sequence"/>
</dbReference>
<accession>A0A1E3QF03</accession>
<name>A0A1E3QF03_LIPST</name>
<feature type="region of interest" description="Disordered" evidence="1">
    <location>
        <begin position="172"/>
        <end position="225"/>
    </location>
</feature>
<proteinExistence type="predicted"/>
<reference evidence="2 3" key="1">
    <citation type="journal article" date="2016" name="Proc. Natl. Acad. Sci. U.S.A.">
        <title>Comparative genomics of biotechnologically important yeasts.</title>
        <authorList>
            <person name="Riley R."/>
            <person name="Haridas S."/>
            <person name="Wolfe K.H."/>
            <person name="Lopes M.R."/>
            <person name="Hittinger C.T."/>
            <person name="Goeker M."/>
            <person name="Salamov A.A."/>
            <person name="Wisecaver J.H."/>
            <person name="Long T.M."/>
            <person name="Calvey C.H."/>
            <person name="Aerts A.L."/>
            <person name="Barry K.W."/>
            <person name="Choi C."/>
            <person name="Clum A."/>
            <person name="Coughlan A.Y."/>
            <person name="Deshpande S."/>
            <person name="Douglass A.P."/>
            <person name="Hanson S.J."/>
            <person name="Klenk H.-P."/>
            <person name="LaButti K.M."/>
            <person name="Lapidus A."/>
            <person name="Lindquist E.A."/>
            <person name="Lipzen A.M."/>
            <person name="Meier-Kolthoff J.P."/>
            <person name="Ohm R.A."/>
            <person name="Otillar R.P."/>
            <person name="Pangilinan J.L."/>
            <person name="Peng Y."/>
            <person name="Rokas A."/>
            <person name="Rosa C.A."/>
            <person name="Scheuner C."/>
            <person name="Sibirny A.A."/>
            <person name="Slot J.C."/>
            <person name="Stielow J.B."/>
            <person name="Sun H."/>
            <person name="Kurtzman C.P."/>
            <person name="Blackwell M."/>
            <person name="Grigoriev I.V."/>
            <person name="Jeffries T.W."/>
        </authorList>
    </citation>
    <scope>NUCLEOTIDE SEQUENCE [LARGE SCALE GENOMIC DNA]</scope>
    <source>
        <strain evidence="2 3">NRRL Y-11557</strain>
    </source>
</reference>
<evidence type="ECO:0000313" key="3">
    <source>
        <dbReference type="Proteomes" id="UP000094385"/>
    </source>
</evidence>
<evidence type="ECO:0000313" key="2">
    <source>
        <dbReference type="EMBL" id="ODQ75587.1"/>
    </source>
</evidence>
<organism evidence="2 3">
    <name type="scientific">Lipomyces starkeyi NRRL Y-11557</name>
    <dbReference type="NCBI Taxonomy" id="675824"/>
    <lineage>
        <taxon>Eukaryota</taxon>
        <taxon>Fungi</taxon>
        <taxon>Dikarya</taxon>
        <taxon>Ascomycota</taxon>
        <taxon>Saccharomycotina</taxon>
        <taxon>Lipomycetes</taxon>
        <taxon>Lipomycetales</taxon>
        <taxon>Lipomycetaceae</taxon>
        <taxon>Lipomyces</taxon>
    </lineage>
</organism>
<feature type="compositionally biased region" description="Low complexity" evidence="1">
    <location>
        <begin position="43"/>
        <end position="65"/>
    </location>
</feature>